<dbReference type="PANTHER" id="PTHR43830">
    <property type="entry name" value="PROTEIN PSP1"/>
    <property type="match status" value="1"/>
</dbReference>
<reference evidence="3 4" key="1">
    <citation type="submission" date="2015-01" db="EMBL/GenBank/DDBJ databases">
        <title>The Genome Sequence of Ochroconis gallopava CBS43764.</title>
        <authorList>
            <consortium name="The Broad Institute Genomics Platform"/>
            <person name="Cuomo C."/>
            <person name="de Hoog S."/>
            <person name="Gorbushina A."/>
            <person name="Stielow B."/>
            <person name="Teixiera M."/>
            <person name="Abouelleil A."/>
            <person name="Chapman S.B."/>
            <person name="Priest M."/>
            <person name="Young S.K."/>
            <person name="Wortman J."/>
            <person name="Nusbaum C."/>
            <person name="Birren B."/>
        </authorList>
    </citation>
    <scope>NUCLEOTIDE SEQUENCE [LARGE SCALE GENOMIC DNA]</scope>
    <source>
        <strain evidence="3 4">CBS 43764</strain>
    </source>
</reference>
<dbReference type="VEuPathDB" id="FungiDB:PV09_04895"/>
<name>A0A0D2ABB3_9PEZI</name>
<dbReference type="InterPro" id="IPR007557">
    <property type="entry name" value="PSP1_C"/>
</dbReference>
<dbReference type="RefSeq" id="XP_016213947.1">
    <property type="nucleotide sequence ID" value="XM_016358329.1"/>
</dbReference>
<dbReference type="InterPro" id="IPR047767">
    <property type="entry name" value="PSP1-like"/>
</dbReference>
<feature type="region of interest" description="Disordered" evidence="1">
    <location>
        <begin position="874"/>
        <end position="944"/>
    </location>
</feature>
<protein>
    <recommendedName>
        <fullName evidence="2">PSP1 C-terminal domain-containing protein</fullName>
    </recommendedName>
</protein>
<feature type="compositionally biased region" description="Low complexity" evidence="1">
    <location>
        <begin position="894"/>
        <end position="917"/>
    </location>
</feature>
<dbReference type="OrthoDB" id="243127at2759"/>
<dbReference type="GeneID" id="27312868"/>
<dbReference type="HOGENOM" id="CLU_011715_0_0_1"/>
<feature type="compositionally biased region" description="Polar residues" evidence="1">
    <location>
        <begin position="105"/>
        <end position="128"/>
    </location>
</feature>
<feature type="compositionally biased region" description="Polar residues" evidence="1">
    <location>
        <begin position="57"/>
        <end position="73"/>
    </location>
</feature>
<feature type="region of interest" description="Disordered" evidence="1">
    <location>
        <begin position="365"/>
        <end position="394"/>
    </location>
</feature>
<gene>
    <name evidence="3" type="ORF">PV09_04895</name>
</gene>
<feature type="compositionally biased region" description="Polar residues" evidence="1">
    <location>
        <begin position="876"/>
        <end position="887"/>
    </location>
</feature>
<feature type="compositionally biased region" description="Polar residues" evidence="1">
    <location>
        <begin position="254"/>
        <end position="271"/>
    </location>
</feature>
<dbReference type="Proteomes" id="UP000053259">
    <property type="component" value="Unassembled WGS sequence"/>
</dbReference>
<proteinExistence type="predicted"/>
<organism evidence="3 4">
    <name type="scientific">Verruconis gallopava</name>
    <dbReference type="NCBI Taxonomy" id="253628"/>
    <lineage>
        <taxon>Eukaryota</taxon>
        <taxon>Fungi</taxon>
        <taxon>Dikarya</taxon>
        <taxon>Ascomycota</taxon>
        <taxon>Pezizomycotina</taxon>
        <taxon>Dothideomycetes</taxon>
        <taxon>Pleosporomycetidae</taxon>
        <taxon>Venturiales</taxon>
        <taxon>Sympoventuriaceae</taxon>
        <taxon>Verruconis</taxon>
    </lineage>
</organism>
<dbReference type="EMBL" id="KN847542">
    <property type="protein sequence ID" value="KIW04078.1"/>
    <property type="molecule type" value="Genomic_DNA"/>
</dbReference>
<evidence type="ECO:0000313" key="4">
    <source>
        <dbReference type="Proteomes" id="UP000053259"/>
    </source>
</evidence>
<dbReference type="PROSITE" id="PS51411">
    <property type="entry name" value="PSP1_C"/>
    <property type="match status" value="1"/>
</dbReference>
<evidence type="ECO:0000259" key="2">
    <source>
        <dbReference type="PROSITE" id="PS51411"/>
    </source>
</evidence>
<dbReference type="Pfam" id="PF04468">
    <property type="entry name" value="PSP1"/>
    <property type="match status" value="1"/>
</dbReference>
<feature type="compositionally biased region" description="Acidic residues" evidence="1">
    <location>
        <begin position="244"/>
        <end position="253"/>
    </location>
</feature>
<sequence length="944" mass="104372">MASPNVATASNGQNGHGRPQYPNQTFFEKKSMTGLRTSTPQSEAMESSEDEREPSAVMSTSMHSAKSTSTNPAMAQRRPSWLSEVQQSTAQSKPARKFSVGGISHASSGSQPTTPLNENGPWETSSNAGRPGTGGAMWGSQIWQKDRPSRLVEVMPSPGSSIHEDLRSPTSVATSGLPFEIPLEPSRKTIRSQSYSAGQLEKIPGMEHLQQQASYSRMRSVVHRPSRPSMLGEGSRDMLGSLREDEDDTEDLSGSDNSYGVPLRTTTSLQNPPRAPAFSAFTKAPSPLPNGGYRMQSRSGTFPLSPGSDYAVADEDANDHSSDLSRAMARNVVGSSNVSSTTGLTSLTTAGARSKWQSQLGFGIAEDGSQSRRHSFAAEQLPSRTRNNSMATPTSMAVPSELGQSAQYGGYNTFNSPFANMDQTQQMPQALTHEERKYHGFSSINNRLNYDEIFKCLPRVEREDRKLKQRQEFDKFYAASYFGGAENIRRNVHDATETYNPFALPNVFSRPQRILYLVVFKCSRADIYYIPENTGLQVKTGDTVIVEGDRGQDLGTVEAINITMDMAKKLKEEYLRKQYKCLMMFSRMYPHIAAIANDDEQFEQAIIASKNMQQNGLHGGQPQQESEPRPKMIKRVARPDEVHLLREKEGNEAKAKRVCQTKVNDHGLRMEILDAEFQHDYRKLTFFYYAEEYINFNDLVTDLFKVYKTRIWMSAINPASFTGAGNPHTGQRAQQWPRQGPHVNYMRPQEPQFSLDGGRTQSPNDYDTPAARGNREYERLYGNSGYPATMSLPGMDRIAPVLHSDFPPNMPSPYGLHGGAGAPFSPSASQFTPFANQYGNMAAAWSQIPPGMGQPYQYADPTANYSIAPIGANANPPLSQQTGSFTPRASLAPGQGQAQRQNQSQNQNKSQPSGSNGHPTGSEQDLSAMEDQLRRFNLNQQRPQ</sequence>
<feature type="region of interest" description="Disordered" evidence="1">
    <location>
        <begin position="157"/>
        <end position="179"/>
    </location>
</feature>
<feature type="region of interest" description="Disordered" evidence="1">
    <location>
        <begin position="1"/>
        <end position="140"/>
    </location>
</feature>
<dbReference type="GO" id="GO:0005737">
    <property type="term" value="C:cytoplasm"/>
    <property type="evidence" value="ECO:0007669"/>
    <property type="project" value="TreeGrafter"/>
</dbReference>
<feature type="compositionally biased region" description="Polar residues" evidence="1">
    <location>
        <begin position="83"/>
        <end position="92"/>
    </location>
</feature>
<evidence type="ECO:0000256" key="1">
    <source>
        <dbReference type="SAM" id="MobiDB-lite"/>
    </source>
</evidence>
<feature type="compositionally biased region" description="Polar residues" evidence="1">
    <location>
        <begin position="34"/>
        <end position="45"/>
    </location>
</feature>
<evidence type="ECO:0000313" key="3">
    <source>
        <dbReference type="EMBL" id="KIW04078.1"/>
    </source>
</evidence>
<dbReference type="InParanoid" id="A0A0D2ABB3"/>
<feature type="region of interest" description="Disordered" evidence="1">
    <location>
        <begin position="223"/>
        <end position="322"/>
    </location>
</feature>
<feature type="domain" description="PSP1 C-terminal" evidence="2">
    <location>
        <begin position="631"/>
        <end position="716"/>
    </location>
</feature>
<accession>A0A0D2ABB3</accession>
<feature type="region of interest" description="Disordered" evidence="1">
    <location>
        <begin position="746"/>
        <end position="771"/>
    </location>
</feature>
<feature type="compositionally biased region" description="Polar residues" evidence="1">
    <location>
        <begin position="1"/>
        <end position="13"/>
    </location>
</feature>
<keyword evidence="4" id="KW-1185">Reference proteome</keyword>
<feature type="compositionally biased region" description="Polar residues" evidence="1">
    <location>
        <begin position="382"/>
        <end position="394"/>
    </location>
</feature>
<dbReference type="PANTHER" id="PTHR43830:SF3">
    <property type="entry name" value="PROTEIN PSP1"/>
    <property type="match status" value="1"/>
</dbReference>
<dbReference type="AlphaFoldDB" id="A0A0D2ABB3"/>